<dbReference type="EMBL" id="FOTY01000051">
    <property type="protein sequence ID" value="SFM44302.1"/>
    <property type="molecule type" value="Genomic_DNA"/>
</dbReference>
<reference evidence="1 2" key="1">
    <citation type="submission" date="2016-10" db="EMBL/GenBank/DDBJ databases">
        <authorList>
            <person name="de Groot N.N."/>
        </authorList>
    </citation>
    <scope>NUCLEOTIDE SEQUENCE [LARGE SCALE GENOMIC DNA]</scope>
    <source>
        <strain evidence="1 2">CGMCC 1.6134</strain>
    </source>
</reference>
<accession>A0A1I4QW41</accession>
<evidence type="ECO:0000313" key="2">
    <source>
        <dbReference type="Proteomes" id="UP000199668"/>
    </source>
</evidence>
<dbReference type="Proteomes" id="UP000199668">
    <property type="component" value="Unassembled WGS sequence"/>
</dbReference>
<name>A0A1I4QW41_9BACI</name>
<sequence length="52" mass="6042">MITKSDITFYIIQHINVLGMEKGVEQVANRLAFNKDSVRDIYRNRKADQMAV</sequence>
<proteinExistence type="predicted"/>
<evidence type="ECO:0000313" key="1">
    <source>
        <dbReference type="EMBL" id="SFM44302.1"/>
    </source>
</evidence>
<dbReference type="RefSeq" id="WP_177195625.1">
    <property type="nucleotide sequence ID" value="NZ_FOTY01000051.1"/>
</dbReference>
<dbReference type="STRING" id="266892.SAMN04488054_15117"/>
<dbReference type="AlphaFoldDB" id="A0A1I4QW41"/>
<organism evidence="1 2">
    <name type="scientific">Salibacterium qingdaonense</name>
    <dbReference type="NCBI Taxonomy" id="266892"/>
    <lineage>
        <taxon>Bacteria</taxon>
        <taxon>Bacillati</taxon>
        <taxon>Bacillota</taxon>
        <taxon>Bacilli</taxon>
        <taxon>Bacillales</taxon>
        <taxon>Bacillaceae</taxon>
    </lineage>
</organism>
<protein>
    <recommendedName>
        <fullName evidence="3">Transposase</fullName>
    </recommendedName>
</protein>
<evidence type="ECO:0008006" key="3">
    <source>
        <dbReference type="Google" id="ProtNLM"/>
    </source>
</evidence>
<gene>
    <name evidence="1" type="ORF">SAMN04488054_15117</name>
</gene>
<keyword evidence="2" id="KW-1185">Reference proteome</keyword>